<keyword evidence="1" id="KW-0812">Transmembrane</keyword>
<dbReference type="KEGG" id="hcu:MUN79_14980"/>
<evidence type="ECO:0000313" key="2">
    <source>
        <dbReference type="EMBL" id="UOQ70078.1"/>
    </source>
</evidence>
<keyword evidence="1" id="KW-0472">Membrane</keyword>
<keyword evidence="1" id="KW-1133">Transmembrane helix</keyword>
<feature type="transmembrane region" description="Helical" evidence="1">
    <location>
        <begin position="113"/>
        <end position="132"/>
    </location>
</feature>
<dbReference type="RefSeq" id="WP_244673502.1">
    <property type="nucleotide sequence ID" value="NZ_CP095046.1"/>
</dbReference>
<reference evidence="2" key="1">
    <citation type="submission" date="2022-04" db="EMBL/GenBank/DDBJ databases">
        <title>Hymenobacter sp. isolated from the air.</title>
        <authorList>
            <person name="Won M."/>
            <person name="Lee C.-M."/>
            <person name="Woen H.-Y."/>
            <person name="Kwon S.-W."/>
        </authorList>
    </citation>
    <scope>NUCLEOTIDE SEQUENCE</scope>
    <source>
        <strain evidence="2">5116S-3</strain>
    </source>
</reference>
<evidence type="ECO:0000313" key="3">
    <source>
        <dbReference type="Proteomes" id="UP000831796"/>
    </source>
</evidence>
<gene>
    <name evidence="2" type="ORF">MUN79_14980</name>
</gene>
<name>A0A8T9Q2K9_9BACT</name>
<accession>A0A8T9Q2K9</accession>
<protein>
    <submittedName>
        <fullName evidence="2">Uncharacterized protein</fullName>
    </submittedName>
</protein>
<dbReference type="Proteomes" id="UP000831796">
    <property type="component" value="Chromosome"/>
</dbReference>
<keyword evidence="3" id="KW-1185">Reference proteome</keyword>
<dbReference type="AlphaFoldDB" id="A0A8T9Q2K9"/>
<sequence length="135" mass="14246">MSAPAEHSTQPLYSARAIRVFSALFTAMAGGFMVAQNLKDVGRPDAARKALWASIAYNVLMVAIFSFLPKQFDGSGSTGIVLGLAGATGLIAYADTIIPNRKEHPAKDINKPLLICLVIFIPLVGLLLYAAIGGN</sequence>
<feature type="transmembrane region" description="Helical" evidence="1">
    <location>
        <begin position="20"/>
        <end position="38"/>
    </location>
</feature>
<evidence type="ECO:0000256" key="1">
    <source>
        <dbReference type="SAM" id="Phobius"/>
    </source>
</evidence>
<feature type="transmembrane region" description="Helical" evidence="1">
    <location>
        <begin position="74"/>
        <end position="93"/>
    </location>
</feature>
<organism evidence="2 3">
    <name type="scientific">Hymenobacter cellulosilyticus</name>
    <dbReference type="NCBI Taxonomy" id="2932248"/>
    <lineage>
        <taxon>Bacteria</taxon>
        <taxon>Pseudomonadati</taxon>
        <taxon>Bacteroidota</taxon>
        <taxon>Cytophagia</taxon>
        <taxon>Cytophagales</taxon>
        <taxon>Hymenobacteraceae</taxon>
        <taxon>Hymenobacter</taxon>
    </lineage>
</organism>
<feature type="transmembrane region" description="Helical" evidence="1">
    <location>
        <begin position="50"/>
        <end position="68"/>
    </location>
</feature>
<dbReference type="EMBL" id="CP095046">
    <property type="protein sequence ID" value="UOQ70078.1"/>
    <property type="molecule type" value="Genomic_DNA"/>
</dbReference>
<proteinExistence type="predicted"/>